<comment type="similarity">
    <text evidence="3 13 16">Belongs to the phosphoglycerate kinase family.</text>
</comment>
<dbReference type="Pfam" id="PF00162">
    <property type="entry name" value="PGK"/>
    <property type="match status" value="1"/>
</dbReference>
<dbReference type="Proteomes" id="UP000247465">
    <property type="component" value="Chromosome"/>
</dbReference>
<feature type="binding site" evidence="14">
    <location>
        <position position="153"/>
    </location>
    <ligand>
        <name>(2R)-3-phosphoglycerate</name>
        <dbReference type="ChEBI" id="CHEBI:58272"/>
    </ligand>
</feature>
<evidence type="ECO:0000256" key="13">
    <source>
        <dbReference type="HAMAP-Rule" id="MF_00145"/>
    </source>
</evidence>
<keyword evidence="10 13" id="KW-0418">Kinase</keyword>
<comment type="pathway">
    <text evidence="2 13">Carbohydrate degradation; glycolysis; pyruvate from D-glyceraldehyde 3-phosphate: step 2/5.</text>
</comment>
<evidence type="ECO:0000256" key="16">
    <source>
        <dbReference type="RuleBase" id="RU000532"/>
    </source>
</evidence>
<evidence type="ECO:0000256" key="12">
    <source>
        <dbReference type="ARBA" id="ARBA00023152"/>
    </source>
</evidence>
<organism evidence="17 18">
    <name type="scientific">Candidatus Moanibacter tarae</name>
    <dbReference type="NCBI Taxonomy" id="2200854"/>
    <lineage>
        <taxon>Bacteria</taxon>
        <taxon>Pseudomonadati</taxon>
        <taxon>Verrucomicrobiota</taxon>
        <taxon>Opitutia</taxon>
        <taxon>Puniceicoccales</taxon>
        <taxon>Puniceicoccales incertae sedis</taxon>
        <taxon>Candidatus Moanibacter</taxon>
    </lineage>
</organism>
<keyword evidence="11 13" id="KW-0067">ATP-binding</keyword>
<dbReference type="KEGG" id="mtar:DF168_00868"/>
<feature type="binding site" evidence="13 15">
    <location>
        <position position="328"/>
    </location>
    <ligand>
        <name>ATP</name>
        <dbReference type="ChEBI" id="CHEBI:30616"/>
    </ligand>
</feature>
<dbReference type="FunFam" id="3.40.50.1260:FF:000006">
    <property type="entry name" value="Phosphoglycerate kinase"/>
    <property type="match status" value="1"/>
</dbReference>
<dbReference type="GO" id="GO:0006096">
    <property type="term" value="P:glycolytic process"/>
    <property type="evidence" value="ECO:0007669"/>
    <property type="project" value="UniProtKB-UniRule"/>
</dbReference>
<comment type="subunit">
    <text evidence="4 13">Monomer.</text>
</comment>
<evidence type="ECO:0000256" key="6">
    <source>
        <dbReference type="ARBA" id="ARBA00016471"/>
    </source>
</evidence>
<feature type="binding site" evidence="13">
    <location>
        <position position="38"/>
    </location>
    <ligand>
        <name>substrate</name>
    </ligand>
</feature>
<feature type="binding site" evidence="13 15">
    <location>
        <position position="297"/>
    </location>
    <ligand>
        <name>ATP</name>
        <dbReference type="ChEBI" id="CHEBI:30616"/>
    </ligand>
</feature>
<feature type="binding site" evidence="13 14">
    <location>
        <begin position="61"/>
        <end position="64"/>
    </location>
    <ligand>
        <name>substrate</name>
    </ligand>
</feature>
<dbReference type="GO" id="GO:0006094">
    <property type="term" value="P:gluconeogenesis"/>
    <property type="evidence" value="ECO:0007669"/>
    <property type="project" value="TreeGrafter"/>
</dbReference>
<keyword evidence="12 13" id="KW-0324">Glycolysis</keyword>
<dbReference type="PRINTS" id="PR00477">
    <property type="entry name" value="PHGLYCKINASE"/>
</dbReference>
<dbReference type="GO" id="GO:0005829">
    <property type="term" value="C:cytosol"/>
    <property type="evidence" value="ECO:0007669"/>
    <property type="project" value="TreeGrafter"/>
</dbReference>
<evidence type="ECO:0000256" key="7">
    <source>
        <dbReference type="ARBA" id="ARBA00022490"/>
    </source>
</evidence>
<dbReference type="PANTHER" id="PTHR11406">
    <property type="entry name" value="PHOSPHOGLYCERATE KINASE"/>
    <property type="match status" value="1"/>
</dbReference>
<sequence>MTRIKTIKDIPLQGKQVFVRVDFNVPMDDDGQIVDDTRISAAIPTIRYLVSQRAKVILASHLGRPKGRSVPELSLRIVAANLAKKLGQPITFIEGCVGTIPFSAAEKMQEGSILLLENLRFHPEEEADDPEFSKELGRFAQVYVNDAFGTAHRAHASTHGIVNHVAEAVAGFLMESELNYLGEKTRNPERPFVAILGGAKVSDKIKVVSTLLKKADSILIGGAMAYTFLLSKGYEVGDSLWEPDQIDVASGAIETAMDQETELLLPLDHVVSRKVNFGKELVGNKILRGSIQKGWIGVDIGPETINSYKSRIQSARTILWNGPLGIFENKKFRNGTLAIAGLIASNTNATSIVGGGDSIKALKSSGYENEITHICTGGGAALEFLEGVELPGVRVLHRID</sequence>
<dbReference type="InterPro" id="IPR015824">
    <property type="entry name" value="Phosphoglycerate_kinase_N"/>
</dbReference>
<keyword evidence="9 13" id="KW-0547">Nucleotide-binding</keyword>
<feature type="binding site" evidence="13">
    <location>
        <position position="153"/>
    </location>
    <ligand>
        <name>substrate</name>
    </ligand>
</feature>
<evidence type="ECO:0000256" key="15">
    <source>
        <dbReference type="PIRSR" id="PIRSR000724-2"/>
    </source>
</evidence>
<comment type="subcellular location">
    <subcellularLocation>
        <location evidence="13">Cytoplasm</location>
    </subcellularLocation>
</comment>
<evidence type="ECO:0000256" key="3">
    <source>
        <dbReference type="ARBA" id="ARBA00008982"/>
    </source>
</evidence>
<reference evidence="17 18" key="1">
    <citation type="submission" date="2018-06" db="EMBL/GenBank/DDBJ databases">
        <title>Draft Genome Sequence of a Novel Marine Bacterium Related to the Verrucomicrobia.</title>
        <authorList>
            <person name="Vosseberg J."/>
            <person name="Martijn J."/>
            <person name="Ettema T.J.G."/>
        </authorList>
    </citation>
    <scope>NUCLEOTIDE SEQUENCE [LARGE SCALE GENOMIC DNA]</scope>
    <source>
        <strain evidence="17">TARA_B100001123</strain>
    </source>
</reference>
<feature type="binding site" evidence="13 15">
    <location>
        <begin position="355"/>
        <end position="358"/>
    </location>
    <ligand>
        <name>ATP</name>
        <dbReference type="ChEBI" id="CHEBI:30616"/>
    </ligand>
</feature>
<evidence type="ECO:0000256" key="5">
    <source>
        <dbReference type="ARBA" id="ARBA00013061"/>
    </source>
</evidence>
<evidence type="ECO:0000313" key="18">
    <source>
        <dbReference type="Proteomes" id="UP000247465"/>
    </source>
</evidence>
<dbReference type="PIRSF" id="PIRSF000724">
    <property type="entry name" value="Pgk"/>
    <property type="match status" value="1"/>
</dbReference>
<dbReference type="PANTHER" id="PTHR11406:SF23">
    <property type="entry name" value="PHOSPHOGLYCERATE KINASE 1, CHLOROPLASTIC-RELATED"/>
    <property type="match status" value="1"/>
</dbReference>
<dbReference type="Gene3D" id="3.40.50.1260">
    <property type="entry name" value="Phosphoglycerate kinase, N-terminal domain"/>
    <property type="match status" value="2"/>
</dbReference>
<feature type="binding site" evidence="14">
    <location>
        <position position="120"/>
    </location>
    <ligand>
        <name>(2R)-3-phosphoglycerate</name>
        <dbReference type="ChEBI" id="CHEBI:58272"/>
    </ligand>
</feature>
<dbReference type="InterPro" id="IPR036043">
    <property type="entry name" value="Phosphoglycerate_kinase_sf"/>
</dbReference>
<comment type="catalytic activity">
    <reaction evidence="1 13 16">
        <text>(2R)-3-phosphoglycerate + ATP = (2R)-3-phospho-glyceroyl phosphate + ADP</text>
        <dbReference type="Rhea" id="RHEA:14801"/>
        <dbReference type="ChEBI" id="CHEBI:30616"/>
        <dbReference type="ChEBI" id="CHEBI:57604"/>
        <dbReference type="ChEBI" id="CHEBI:58272"/>
        <dbReference type="ChEBI" id="CHEBI:456216"/>
        <dbReference type="EC" id="2.7.2.3"/>
    </reaction>
</comment>
<feature type="binding site" evidence="14">
    <location>
        <position position="38"/>
    </location>
    <ligand>
        <name>(2R)-3-phosphoglycerate</name>
        <dbReference type="ChEBI" id="CHEBI:58272"/>
    </ligand>
</feature>
<evidence type="ECO:0000256" key="9">
    <source>
        <dbReference type="ARBA" id="ARBA00022741"/>
    </source>
</evidence>
<protein>
    <recommendedName>
        <fullName evidence="6 13">Phosphoglycerate kinase</fullName>
        <ecNumber evidence="5 13">2.7.2.3</ecNumber>
    </recommendedName>
</protein>
<feature type="binding site" evidence="13">
    <location>
        <position position="120"/>
    </location>
    <ligand>
        <name>substrate</name>
    </ligand>
</feature>
<evidence type="ECO:0000256" key="10">
    <source>
        <dbReference type="ARBA" id="ARBA00022777"/>
    </source>
</evidence>
<dbReference type="AlphaFoldDB" id="A0A2Z4AHG1"/>
<dbReference type="SUPFAM" id="SSF53748">
    <property type="entry name" value="Phosphoglycerate kinase"/>
    <property type="match status" value="1"/>
</dbReference>
<evidence type="ECO:0000256" key="4">
    <source>
        <dbReference type="ARBA" id="ARBA00011245"/>
    </source>
</evidence>
<dbReference type="GO" id="GO:0043531">
    <property type="term" value="F:ADP binding"/>
    <property type="evidence" value="ECO:0007669"/>
    <property type="project" value="TreeGrafter"/>
</dbReference>
<feature type="binding site" evidence="13 15">
    <location>
        <position position="204"/>
    </location>
    <ligand>
        <name>ATP</name>
        <dbReference type="ChEBI" id="CHEBI:30616"/>
    </ligand>
</feature>
<proteinExistence type="inferred from homology"/>
<gene>
    <name evidence="13 17" type="primary">pgk</name>
    <name evidence="17" type="synonym">tpi</name>
    <name evidence="17" type="ORF">DF168_00868</name>
</gene>
<dbReference type="HAMAP" id="MF_00145">
    <property type="entry name" value="Phosphoglyc_kinase"/>
    <property type="match status" value="1"/>
</dbReference>
<evidence type="ECO:0000256" key="2">
    <source>
        <dbReference type="ARBA" id="ARBA00004838"/>
    </source>
</evidence>
<accession>A0A2Z4AHG1</accession>
<dbReference type="FunFam" id="3.40.50.1260:FF:000031">
    <property type="entry name" value="Phosphoglycerate kinase 1"/>
    <property type="match status" value="1"/>
</dbReference>
<dbReference type="EC" id="2.7.2.3" evidence="5 13"/>
<keyword evidence="8 13" id="KW-0808">Transferase</keyword>
<keyword evidence="7 13" id="KW-0963">Cytoplasm</keyword>
<dbReference type="InterPro" id="IPR001576">
    <property type="entry name" value="Phosphoglycerate_kinase"/>
</dbReference>
<dbReference type="GO" id="GO:0004618">
    <property type="term" value="F:phosphoglycerate kinase activity"/>
    <property type="evidence" value="ECO:0007669"/>
    <property type="project" value="UniProtKB-UniRule"/>
</dbReference>
<dbReference type="EMBL" id="CP029803">
    <property type="protein sequence ID" value="AWT59674.1"/>
    <property type="molecule type" value="Genomic_DNA"/>
</dbReference>
<dbReference type="GO" id="GO:0005524">
    <property type="term" value="F:ATP binding"/>
    <property type="evidence" value="ECO:0007669"/>
    <property type="project" value="UniProtKB-KW"/>
</dbReference>
<name>A0A2Z4AHG1_9BACT</name>
<feature type="binding site" evidence="13 14">
    <location>
        <begin position="22"/>
        <end position="24"/>
    </location>
    <ligand>
        <name>substrate</name>
    </ligand>
</feature>
<evidence type="ECO:0000256" key="14">
    <source>
        <dbReference type="PIRSR" id="PIRSR000724-1"/>
    </source>
</evidence>
<evidence type="ECO:0000256" key="1">
    <source>
        <dbReference type="ARBA" id="ARBA00000642"/>
    </source>
</evidence>
<evidence type="ECO:0000313" key="17">
    <source>
        <dbReference type="EMBL" id="AWT59674.1"/>
    </source>
</evidence>
<evidence type="ECO:0000256" key="11">
    <source>
        <dbReference type="ARBA" id="ARBA00022840"/>
    </source>
</evidence>
<evidence type="ECO:0000256" key="8">
    <source>
        <dbReference type="ARBA" id="ARBA00022679"/>
    </source>
</evidence>
<dbReference type="UniPathway" id="UPA00109">
    <property type="reaction ID" value="UER00185"/>
</dbReference>